<dbReference type="SMART" id="SM01007">
    <property type="entry name" value="Aldolase_II"/>
    <property type="match status" value="1"/>
</dbReference>
<proteinExistence type="predicted"/>
<reference evidence="3" key="1">
    <citation type="submission" date="2017-05" db="EMBL/GenBank/DDBJ databases">
        <authorList>
            <person name="Sharma S."/>
            <person name="Sidhu C."/>
            <person name="Pinnaka A.K."/>
        </authorList>
    </citation>
    <scope>NUCLEOTIDE SEQUENCE [LARGE SCALE GENOMIC DNA]</scope>
    <source>
        <strain evidence="3">AK93</strain>
    </source>
</reference>
<feature type="domain" description="Class II aldolase/adducin N-terminal" evidence="1">
    <location>
        <begin position="33"/>
        <end position="213"/>
    </location>
</feature>
<name>A0A3E0WGS0_9GAMM</name>
<organism evidence="2 3">
    <name type="scientific">Alkalilimnicola ehrlichii</name>
    <dbReference type="NCBI Taxonomy" id="351052"/>
    <lineage>
        <taxon>Bacteria</taxon>
        <taxon>Pseudomonadati</taxon>
        <taxon>Pseudomonadota</taxon>
        <taxon>Gammaproteobacteria</taxon>
        <taxon>Chromatiales</taxon>
        <taxon>Ectothiorhodospiraceae</taxon>
        <taxon>Alkalilimnicola</taxon>
    </lineage>
</organism>
<dbReference type="AlphaFoldDB" id="A0A3E0WGS0"/>
<dbReference type="SUPFAM" id="SSF53639">
    <property type="entry name" value="AraD/HMP-PK domain-like"/>
    <property type="match status" value="1"/>
</dbReference>
<dbReference type="InterPro" id="IPR036409">
    <property type="entry name" value="Aldolase_II/adducin_N_sf"/>
</dbReference>
<sequence length="215" mass="22849">MAEVEGVIKYQLDHRGGPPPRARELSVLNAWRTVLFRLRLIGQDPARYGGLGFGNVSIKLDQFGKPTPPFIVSGTQTGSQAELDENGYCLVSYCDPARNYVVAQGPVKPSSEALTHAAVYAADTAIHCVLHVHSPDIWQAAHTLGLPATGPEVRYGTPAMAEAVAHLVTTMGPSDGGVFAMEGHEDGVVAFGVDPSVAGHKLIGLLVRAMEVRQT</sequence>
<dbReference type="Gene3D" id="3.40.225.10">
    <property type="entry name" value="Class II aldolase/adducin N-terminal domain"/>
    <property type="match status" value="1"/>
</dbReference>
<protein>
    <recommendedName>
        <fullName evidence="1">Class II aldolase/adducin N-terminal domain-containing protein</fullName>
    </recommendedName>
</protein>
<comment type="caution">
    <text evidence="2">The sequence shown here is derived from an EMBL/GenBank/DDBJ whole genome shotgun (WGS) entry which is preliminary data.</text>
</comment>
<dbReference type="GO" id="GO:0005996">
    <property type="term" value="P:monosaccharide metabolic process"/>
    <property type="evidence" value="ECO:0007669"/>
    <property type="project" value="UniProtKB-ARBA"/>
</dbReference>
<dbReference type="EMBL" id="NFZW01000033">
    <property type="protein sequence ID" value="RFA32180.1"/>
    <property type="molecule type" value="Genomic_DNA"/>
</dbReference>
<dbReference type="Pfam" id="PF00596">
    <property type="entry name" value="Aldolase_II"/>
    <property type="match status" value="1"/>
</dbReference>
<dbReference type="InterPro" id="IPR001303">
    <property type="entry name" value="Aldolase_II/adducin_N"/>
</dbReference>
<dbReference type="Proteomes" id="UP000256763">
    <property type="component" value="Unassembled WGS sequence"/>
</dbReference>
<accession>A0A3E0WGS0</accession>
<evidence type="ECO:0000313" key="2">
    <source>
        <dbReference type="EMBL" id="RFA32180.1"/>
    </source>
</evidence>
<gene>
    <name evidence="2" type="ORF">CAL65_20245</name>
</gene>
<evidence type="ECO:0000313" key="3">
    <source>
        <dbReference type="Proteomes" id="UP000256763"/>
    </source>
</evidence>
<keyword evidence="3" id="KW-1185">Reference proteome</keyword>
<evidence type="ECO:0000259" key="1">
    <source>
        <dbReference type="SMART" id="SM01007"/>
    </source>
</evidence>